<organism evidence="1 2">
    <name type="scientific">Escherichia phage fp01</name>
    <dbReference type="NCBI Taxonomy" id="2315695"/>
    <lineage>
        <taxon>Viruses</taxon>
        <taxon>Duplodnaviria</taxon>
        <taxon>Heunggongvirae</taxon>
        <taxon>Uroviricota</taxon>
        <taxon>Caudoviricetes</taxon>
        <taxon>Demerecviridae</taxon>
        <taxon>Markadamsvirinae</taxon>
        <taxon>Tequintavirus</taxon>
        <taxon>Tequintavirus fp01</taxon>
    </lineage>
</organism>
<name>A0A6C1FFN4_9CAUD</name>
<dbReference type="EMBL" id="MH745368">
    <property type="protein sequence ID" value="QIE02406.1"/>
    <property type="molecule type" value="Genomic_DNA"/>
</dbReference>
<evidence type="ECO:0000313" key="1">
    <source>
        <dbReference type="EMBL" id="QIE02406.1"/>
    </source>
</evidence>
<reference evidence="1" key="1">
    <citation type="submission" date="2018-08" db="EMBL/GenBank/DDBJ databases">
        <title>Complete genome of a polyvalent bacteriophage fp01.</title>
        <authorList>
            <person name="Vasquez J.I."/>
            <person name="Robeson J."/>
            <person name="Santander J."/>
        </authorList>
    </citation>
    <scope>NUCLEOTIDE SEQUENCE [LARGE SCALE GENOMIC DNA]</scope>
</reference>
<proteinExistence type="predicted"/>
<sequence>MIGWLKTLLRSGAFQAAYFRLNKSLTNAKLKNSWKRS</sequence>
<evidence type="ECO:0000313" key="2">
    <source>
        <dbReference type="Proteomes" id="UP000262784"/>
    </source>
</evidence>
<dbReference type="RefSeq" id="YP_009841499.1">
    <property type="nucleotide sequence ID" value="NC_048731.1"/>
</dbReference>
<keyword evidence="2" id="KW-1185">Reference proteome</keyword>
<dbReference type="KEGG" id="vg:55611771"/>
<dbReference type="Proteomes" id="UP000262784">
    <property type="component" value="Segment"/>
</dbReference>
<accession>A0A6C1FFN4</accession>
<protein>
    <submittedName>
        <fullName evidence="1">Uncharacterized protein</fullName>
    </submittedName>
</protein>
<dbReference type="GeneID" id="55611771"/>